<name>A0A6C0IMZ6_9ZZZZ</name>
<evidence type="ECO:0000313" key="1">
    <source>
        <dbReference type="EMBL" id="QHT93875.1"/>
    </source>
</evidence>
<dbReference type="EMBL" id="MN740211">
    <property type="protein sequence ID" value="QHT93875.1"/>
    <property type="molecule type" value="Genomic_DNA"/>
</dbReference>
<dbReference type="Gene3D" id="3.40.50.300">
    <property type="entry name" value="P-loop containing nucleotide triphosphate hydrolases"/>
    <property type="match status" value="1"/>
</dbReference>
<sequence>MATAPRRSQSLLFSGKTLTDSFELPVDIRKGVTESINNVDHEMFIKTSFDMIRHLEKQNCDHPLWLNSDFMFNGEFSYLHTSYRSIFKMCLLKMISTLSPKSSPSSNYSGHYFVGPRGIGKSVMMQTCCLVVGQLLPEIATIYIDASVYHNRSLRFSLVHLLNERLTSSSVFEKLSLDSELGDILARSAELKCTLAIFIDEAHVCYKNNTDWPDILACVSGFRSAVFLSGSDNLLVPCVKLRPTDRKFLDINLGKFNHESLNSTKLTQISLRGFSTLEMYLRYFEDRRNMLKTLCPSIADMKLSVNNDKVRDEIKSLHSLTAGRMRSMHALRQGGAEYSELMDFDIDSVSKTDISYLKPFFETIQQRGSFDPFSLPRLAVGEGPGKLSQSVAYELVQKKLLSYVRNEVVTLSSPAVYLTCSREVSVFISHAESDKESVLEMVEMLKEIAVVVCSSDYETGAHMSSVKSLTVWEREQIENVGKNNHYAVIVSSSTYCDKVDTGGDVGCAREWGLLHKLKDESNKSIIYSHLGEYKDNVKGIVKDYLKDRSLLKFSKTNATSFFVRLTEPS</sequence>
<organism evidence="1">
    <name type="scientific">viral metagenome</name>
    <dbReference type="NCBI Taxonomy" id="1070528"/>
    <lineage>
        <taxon>unclassified sequences</taxon>
        <taxon>metagenomes</taxon>
        <taxon>organismal metagenomes</taxon>
    </lineage>
</organism>
<accession>A0A6C0IMZ6</accession>
<dbReference type="SUPFAM" id="SSF52540">
    <property type="entry name" value="P-loop containing nucleoside triphosphate hydrolases"/>
    <property type="match status" value="1"/>
</dbReference>
<dbReference type="InterPro" id="IPR027417">
    <property type="entry name" value="P-loop_NTPase"/>
</dbReference>
<reference evidence="1" key="1">
    <citation type="journal article" date="2020" name="Nature">
        <title>Giant virus diversity and host interactions through global metagenomics.</title>
        <authorList>
            <person name="Schulz F."/>
            <person name="Roux S."/>
            <person name="Paez-Espino D."/>
            <person name="Jungbluth S."/>
            <person name="Walsh D.A."/>
            <person name="Denef V.J."/>
            <person name="McMahon K.D."/>
            <person name="Konstantinidis K.T."/>
            <person name="Eloe-Fadrosh E.A."/>
            <person name="Kyrpides N.C."/>
            <person name="Woyke T."/>
        </authorList>
    </citation>
    <scope>NUCLEOTIDE SEQUENCE</scope>
    <source>
        <strain evidence="1">GVMAG-M-3300024258-14</strain>
    </source>
</reference>
<proteinExistence type="predicted"/>
<dbReference type="AlphaFoldDB" id="A0A6C0IMZ6"/>
<protein>
    <submittedName>
        <fullName evidence="1">Uncharacterized protein</fullName>
    </submittedName>
</protein>